<dbReference type="AlphaFoldDB" id="A0A834GG47"/>
<dbReference type="EMBL" id="WJXA01000009">
    <property type="protein sequence ID" value="KAF7132967.1"/>
    <property type="molecule type" value="Genomic_DNA"/>
</dbReference>
<sequence>MAPWTGIKLFDIIQHGSPELEYVDLKRVALLLYWMSLLSASFPFRDIPFKYGIFWSKHIRLYKLYDKFLEDPLIVYVINHALTFKQPAILKIAMDDIVKDADRLVSSLANKVAKTFDFSIRGASSRSCNYVLNTLIQCDRDHNILGVESRNIIGENYVEMKQKL</sequence>
<accession>A0A834GG47</accession>
<proteinExistence type="predicted"/>
<dbReference type="OrthoDB" id="1746055at2759"/>
<dbReference type="Proteomes" id="UP000626092">
    <property type="component" value="Unassembled WGS sequence"/>
</dbReference>
<evidence type="ECO:0000313" key="2">
    <source>
        <dbReference type="Proteomes" id="UP000626092"/>
    </source>
</evidence>
<reference evidence="1" key="1">
    <citation type="submission" date="2019-11" db="EMBL/GenBank/DDBJ databases">
        <authorList>
            <person name="Liu Y."/>
            <person name="Hou J."/>
            <person name="Li T.-Q."/>
            <person name="Guan C.-H."/>
            <person name="Wu X."/>
            <person name="Wu H.-Z."/>
            <person name="Ling F."/>
            <person name="Zhang R."/>
            <person name="Shi X.-G."/>
            <person name="Ren J.-P."/>
            <person name="Chen E.-F."/>
            <person name="Sun J.-M."/>
        </authorList>
    </citation>
    <scope>NUCLEOTIDE SEQUENCE</scope>
    <source>
        <strain evidence="1">Adult_tree_wgs_1</strain>
        <tissue evidence="1">Leaves</tissue>
    </source>
</reference>
<evidence type="ECO:0000313" key="1">
    <source>
        <dbReference type="EMBL" id="KAF7132967.1"/>
    </source>
</evidence>
<protein>
    <submittedName>
        <fullName evidence="1">Uncharacterized protein</fullName>
    </submittedName>
</protein>
<name>A0A834GG47_RHOSS</name>
<organism evidence="1 2">
    <name type="scientific">Rhododendron simsii</name>
    <name type="common">Sims's rhododendron</name>
    <dbReference type="NCBI Taxonomy" id="118357"/>
    <lineage>
        <taxon>Eukaryota</taxon>
        <taxon>Viridiplantae</taxon>
        <taxon>Streptophyta</taxon>
        <taxon>Embryophyta</taxon>
        <taxon>Tracheophyta</taxon>
        <taxon>Spermatophyta</taxon>
        <taxon>Magnoliopsida</taxon>
        <taxon>eudicotyledons</taxon>
        <taxon>Gunneridae</taxon>
        <taxon>Pentapetalae</taxon>
        <taxon>asterids</taxon>
        <taxon>Ericales</taxon>
        <taxon>Ericaceae</taxon>
        <taxon>Ericoideae</taxon>
        <taxon>Rhodoreae</taxon>
        <taxon>Rhododendron</taxon>
    </lineage>
</organism>
<comment type="caution">
    <text evidence="1">The sequence shown here is derived from an EMBL/GenBank/DDBJ whole genome shotgun (WGS) entry which is preliminary data.</text>
</comment>
<keyword evidence="2" id="KW-1185">Reference proteome</keyword>
<gene>
    <name evidence="1" type="ORF">RHSIM_Rhsim09G0078800</name>
</gene>